<feature type="domain" description="DUF7587" evidence="1">
    <location>
        <begin position="220"/>
        <end position="341"/>
    </location>
</feature>
<evidence type="ECO:0000313" key="3">
    <source>
        <dbReference type="Proteomes" id="UP000236664"/>
    </source>
</evidence>
<protein>
    <recommendedName>
        <fullName evidence="1">DUF7587 domain-containing protein</fullName>
    </recommendedName>
</protein>
<reference evidence="2 3" key="1">
    <citation type="submission" date="2017-06" db="EMBL/GenBank/DDBJ databases">
        <title>Genome of Fusarium nygamai isolate CS10214.</title>
        <authorList>
            <person name="Gardiner D.M."/>
            <person name="Obanor F."/>
            <person name="Kazan K."/>
        </authorList>
    </citation>
    <scope>NUCLEOTIDE SEQUENCE [LARGE SCALE GENOMIC DNA]</scope>
    <source>
        <strain evidence="2 3">CS10214</strain>
    </source>
</reference>
<proteinExistence type="predicted"/>
<keyword evidence="3" id="KW-1185">Reference proteome</keyword>
<dbReference type="Proteomes" id="UP000236664">
    <property type="component" value="Unassembled WGS sequence"/>
</dbReference>
<dbReference type="OrthoDB" id="4152607at2759"/>
<comment type="caution">
    <text evidence="2">The sequence shown here is derived from an EMBL/GenBank/DDBJ whole genome shotgun (WGS) entry which is preliminary data.</text>
</comment>
<organism evidence="2 3">
    <name type="scientific">Gibberella nygamai</name>
    <name type="common">Bean root rot disease fungus</name>
    <name type="synonym">Fusarium nygamai</name>
    <dbReference type="NCBI Taxonomy" id="42673"/>
    <lineage>
        <taxon>Eukaryota</taxon>
        <taxon>Fungi</taxon>
        <taxon>Dikarya</taxon>
        <taxon>Ascomycota</taxon>
        <taxon>Pezizomycotina</taxon>
        <taxon>Sordariomycetes</taxon>
        <taxon>Hypocreomycetidae</taxon>
        <taxon>Hypocreales</taxon>
        <taxon>Nectriaceae</taxon>
        <taxon>Fusarium</taxon>
        <taxon>Fusarium fujikuroi species complex</taxon>
    </lineage>
</organism>
<sequence>MDDDKRQSAAEGEKVASMIEILNITEEKGESQHRKSLEEAILAFEEAAADLLERGTNVIKLLPAEDVFQNKDFASLYLAQTTTFELGRVGRLLNQNAIQGIVDLVVMAGDKTLFGLKDLLERFKKPIEKIVERIMTEAQKEDILWKVAEECYHQAVSSTGELNPDDYLATCIGVQKPDKKEDWIRFWIKSVCNCPGGPTLFQPQQYSVPEGSVTKPPKRMPRYLFRTYDKHSMGLNTDKVIASLLSQRDEASRHKVDILSMDRQEASEMLHHHLDKGLFSTFETRNIVSWSSSLMFVIQYANYRFCNPDFGSPGEIHICALDTSKFPRGQFARDKWLLNWFSTAKLSDDEIGFRNLRFNRPEFNNGEYLSQGKLHIEGRSCTLSVQGLTNAGLWDLYPDFNVDDAEPTDPVRKEWAKYVKYLREEWLVTRETTKTEVQCALNIAQECFPDFDQDDMALLLLSFCTRKLKRENPPFQNPFSCILPYEEPAEVDRYSTLRKYMAQLSEASGKRGVELFEELYEMEQVEKG</sequence>
<dbReference type="STRING" id="42673.A0A2K0WAX1"/>
<accession>A0A2K0WAX1</accession>
<gene>
    <name evidence="2" type="ORF">FNYG_07277</name>
</gene>
<dbReference type="Pfam" id="PF24494">
    <property type="entry name" value="DUF7587"/>
    <property type="match status" value="1"/>
</dbReference>
<name>A0A2K0WAX1_GIBNY</name>
<evidence type="ECO:0000313" key="2">
    <source>
        <dbReference type="EMBL" id="PNP79442.1"/>
    </source>
</evidence>
<dbReference type="EMBL" id="MTQA01000091">
    <property type="protein sequence ID" value="PNP79442.1"/>
    <property type="molecule type" value="Genomic_DNA"/>
</dbReference>
<dbReference type="AlphaFoldDB" id="A0A2K0WAX1"/>
<dbReference type="InterPro" id="IPR056009">
    <property type="entry name" value="DUF7587"/>
</dbReference>
<evidence type="ECO:0000259" key="1">
    <source>
        <dbReference type="Pfam" id="PF24494"/>
    </source>
</evidence>